<feature type="compositionally biased region" description="Acidic residues" evidence="1">
    <location>
        <begin position="206"/>
        <end position="221"/>
    </location>
</feature>
<feature type="compositionally biased region" description="Acidic residues" evidence="1">
    <location>
        <begin position="315"/>
        <end position="328"/>
    </location>
</feature>
<comment type="caution">
    <text evidence="2">The sequence shown here is derived from an EMBL/GenBank/DDBJ whole genome shotgun (WGS) entry which is preliminary data.</text>
</comment>
<dbReference type="AlphaFoldDB" id="A0A6G0YUW7"/>
<feature type="region of interest" description="Disordered" evidence="1">
    <location>
        <begin position="197"/>
        <end position="229"/>
    </location>
</feature>
<organism evidence="2 3">
    <name type="scientific">Aphis craccivora</name>
    <name type="common">Cowpea aphid</name>
    <dbReference type="NCBI Taxonomy" id="307492"/>
    <lineage>
        <taxon>Eukaryota</taxon>
        <taxon>Metazoa</taxon>
        <taxon>Ecdysozoa</taxon>
        <taxon>Arthropoda</taxon>
        <taxon>Hexapoda</taxon>
        <taxon>Insecta</taxon>
        <taxon>Pterygota</taxon>
        <taxon>Neoptera</taxon>
        <taxon>Paraneoptera</taxon>
        <taxon>Hemiptera</taxon>
        <taxon>Sternorrhyncha</taxon>
        <taxon>Aphidomorpha</taxon>
        <taxon>Aphidoidea</taxon>
        <taxon>Aphididae</taxon>
        <taxon>Aphidini</taxon>
        <taxon>Aphis</taxon>
        <taxon>Aphis</taxon>
    </lineage>
</organism>
<evidence type="ECO:0000256" key="1">
    <source>
        <dbReference type="SAM" id="MobiDB-lite"/>
    </source>
</evidence>
<reference evidence="2 3" key="1">
    <citation type="submission" date="2019-08" db="EMBL/GenBank/DDBJ databases">
        <title>Whole genome of Aphis craccivora.</title>
        <authorList>
            <person name="Voronova N.V."/>
            <person name="Shulinski R.S."/>
            <person name="Bandarenka Y.V."/>
            <person name="Zhorov D.G."/>
            <person name="Warner D."/>
        </authorList>
    </citation>
    <scope>NUCLEOTIDE SEQUENCE [LARGE SCALE GENOMIC DNA]</scope>
    <source>
        <strain evidence="2">180601</strain>
        <tissue evidence="2">Whole Body</tissue>
    </source>
</reference>
<proteinExistence type="predicted"/>
<feature type="compositionally biased region" description="Low complexity" evidence="1">
    <location>
        <begin position="270"/>
        <end position="286"/>
    </location>
</feature>
<gene>
    <name evidence="2" type="ORF">FWK35_00035168</name>
</gene>
<feature type="region of interest" description="Disordered" evidence="1">
    <location>
        <begin position="315"/>
        <end position="375"/>
    </location>
</feature>
<feature type="compositionally biased region" description="Basic residues" evidence="1">
    <location>
        <begin position="358"/>
        <end position="372"/>
    </location>
</feature>
<dbReference type="OrthoDB" id="6628471at2759"/>
<protein>
    <submittedName>
        <fullName evidence="2">Uncharacterized protein</fullName>
    </submittedName>
</protein>
<name>A0A6G0YUW7_APHCR</name>
<feature type="region of interest" description="Disordered" evidence="1">
    <location>
        <begin position="241"/>
        <end position="296"/>
    </location>
</feature>
<accession>A0A6G0YUW7</accession>
<keyword evidence="3" id="KW-1185">Reference proteome</keyword>
<dbReference type="Proteomes" id="UP000478052">
    <property type="component" value="Unassembled WGS sequence"/>
</dbReference>
<dbReference type="EMBL" id="VUJU01002308">
    <property type="protein sequence ID" value="KAF0761759.1"/>
    <property type="molecule type" value="Genomic_DNA"/>
</dbReference>
<feature type="compositionally biased region" description="Acidic residues" evidence="1">
    <location>
        <begin position="244"/>
        <end position="254"/>
    </location>
</feature>
<evidence type="ECO:0000313" key="3">
    <source>
        <dbReference type="Proteomes" id="UP000478052"/>
    </source>
</evidence>
<evidence type="ECO:0000313" key="2">
    <source>
        <dbReference type="EMBL" id="KAF0761759.1"/>
    </source>
</evidence>
<sequence>MNRKRFYRYRYHSHPFSSLLTTATATVVAAAIALAVLSSTVFSRACPPPRKFSSTETVVPRPTVNVTRHFRSTKIHTAVASSRCSRFPTNALHHQRPLIARPLASTRRKLCETVTVGLIDGKDRQANNTNANNTNTNNSRCYKIKYTTPVPTTKRWSPILKTYPQFPVANDTTTKPDTEVGATRTKAATTKITKTVKASTTTEETSLADETQEDMAEETTSNEESICTEENTCPEETTYCAEETTCEEETEIEETTSKKKPSSKTEETKNTTNEPTITEKISSTTEKSSKTIRKSNKTVKVAKTTKKMTRTTEEIDEVTCPEDPDCTDEPSCIDNEETKKPKKMRSSMGQKSTAMIKQKNRSKKRHLNRRKQQSTIVYNRWSSSSLSSGTVALDDSSWFHYGLNYKPLSLDLTQENKLHSPPIYRKGLNT</sequence>